<evidence type="ECO:0000313" key="6">
    <source>
        <dbReference type="Proteomes" id="UP000233256"/>
    </source>
</evidence>
<dbReference type="PANTHER" id="PTHR43432:SF3">
    <property type="entry name" value="SLR0285 PROTEIN"/>
    <property type="match status" value="1"/>
</dbReference>
<dbReference type="SFLD" id="SFLDG01084">
    <property type="entry name" value="Uncharacterised_Radical_SAM_Su"/>
    <property type="match status" value="1"/>
</dbReference>
<evidence type="ECO:0000259" key="4">
    <source>
        <dbReference type="Pfam" id="PF04055"/>
    </source>
</evidence>
<protein>
    <recommendedName>
        <fullName evidence="4">Radical SAM core domain-containing protein</fullName>
    </recommendedName>
</protein>
<dbReference type="GO" id="GO:0046872">
    <property type="term" value="F:metal ion binding"/>
    <property type="evidence" value="ECO:0007669"/>
    <property type="project" value="UniProtKB-KW"/>
</dbReference>
<dbReference type="GO" id="GO:0003824">
    <property type="term" value="F:catalytic activity"/>
    <property type="evidence" value="ECO:0007669"/>
    <property type="project" value="InterPro"/>
</dbReference>
<dbReference type="Proteomes" id="UP000233256">
    <property type="component" value="Unassembled WGS sequence"/>
</dbReference>
<dbReference type="EMBL" id="PGXC01000024">
    <property type="protein sequence ID" value="PKK89154.1"/>
    <property type="molecule type" value="Genomic_DNA"/>
</dbReference>
<keyword evidence="2" id="KW-0408">Iron</keyword>
<name>A0A2N1PLE1_9BACT</name>
<reference evidence="5 6" key="1">
    <citation type="journal article" date="2017" name="ISME J.">
        <title>Potential for microbial H2 and metal transformations associated with novel bacteria and archaea in deep terrestrial subsurface sediments.</title>
        <authorList>
            <person name="Hernsdorf A.W."/>
            <person name="Amano Y."/>
            <person name="Miyakawa K."/>
            <person name="Ise K."/>
            <person name="Suzuki Y."/>
            <person name="Anantharaman K."/>
            <person name="Probst A."/>
            <person name="Burstein D."/>
            <person name="Thomas B.C."/>
            <person name="Banfield J.F."/>
        </authorList>
    </citation>
    <scope>NUCLEOTIDE SEQUENCE [LARGE SCALE GENOMIC DNA]</scope>
    <source>
        <strain evidence="5">HGW-Wallbacteria-1</strain>
    </source>
</reference>
<dbReference type="PANTHER" id="PTHR43432">
    <property type="entry name" value="SLR0285 PROTEIN"/>
    <property type="match status" value="1"/>
</dbReference>
<evidence type="ECO:0000313" key="5">
    <source>
        <dbReference type="EMBL" id="PKK89154.1"/>
    </source>
</evidence>
<sequence length="306" mass="34940">MQNSRSGVNIHEITAKSLLHYHSSPKATNWDINIYRGCGHGCVYCFARYSHEWLGDGKNDFFNDIYVKNNCPELLDRELSRSGWKGCPITIGGVTDSYQPIESEYRIMPDLIKVLRRHRNPVVINTKSALILRDLDLLGDLARVTEVRVGTSVITLDENLSAFLEPGAPGGASRLDAMGQLGRAGCRTILLMAPVIPLLTDSIENMKSVLDRAQHNGIEIMMSWHLKLRGGVRRAIDTFFRERHSDLRGTFFRLYSSGKLTEEYRDWHDRIMKKIFSQYQFNLPSPIKTESMSDGFERPIQMQLFE</sequence>
<dbReference type="SFLD" id="SFLDS00029">
    <property type="entry name" value="Radical_SAM"/>
    <property type="match status" value="1"/>
</dbReference>
<dbReference type="Pfam" id="PF04055">
    <property type="entry name" value="Radical_SAM"/>
    <property type="match status" value="1"/>
</dbReference>
<evidence type="ECO:0000256" key="3">
    <source>
        <dbReference type="ARBA" id="ARBA00023014"/>
    </source>
</evidence>
<dbReference type="InterPro" id="IPR007197">
    <property type="entry name" value="rSAM"/>
</dbReference>
<keyword evidence="1" id="KW-0479">Metal-binding</keyword>
<dbReference type="Gene3D" id="3.80.30.30">
    <property type="match status" value="1"/>
</dbReference>
<dbReference type="SUPFAM" id="SSF102114">
    <property type="entry name" value="Radical SAM enzymes"/>
    <property type="match status" value="1"/>
</dbReference>
<organism evidence="5 6">
    <name type="scientific">Candidatus Wallbacteria bacterium HGW-Wallbacteria-1</name>
    <dbReference type="NCBI Taxonomy" id="2013854"/>
    <lineage>
        <taxon>Bacteria</taxon>
        <taxon>Candidatus Walliibacteriota</taxon>
    </lineage>
</organism>
<comment type="caution">
    <text evidence="5">The sequence shown here is derived from an EMBL/GenBank/DDBJ whole genome shotgun (WGS) entry which is preliminary data.</text>
</comment>
<dbReference type="GO" id="GO:0051536">
    <property type="term" value="F:iron-sulfur cluster binding"/>
    <property type="evidence" value="ECO:0007669"/>
    <property type="project" value="UniProtKB-KW"/>
</dbReference>
<accession>A0A2N1PLE1</accession>
<dbReference type="AlphaFoldDB" id="A0A2N1PLE1"/>
<evidence type="ECO:0000256" key="1">
    <source>
        <dbReference type="ARBA" id="ARBA00022723"/>
    </source>
</evidence>
<evidence type="ECO:0000256" key="2">
    <source>
        <dbReference type="ARBA" id="ARBA00023004"/>
    </source>
</evidence>
<proteinExistence type="predicted"/>
<dbReference type="InterPro" id="IPR040086">
    <property type="entry name" value="MJ0683-like"/>
</dbReference>
<keyword evidence="3" id="KW-0411">Iron-sulfur</keyword>
<feature type="domain" description="Radical SAM core" evidence="4">
    <location>
        <begin position="32"/>
        <end position="204"/>
    </location>
</feature>
<dbReference type="InterPro" id="IPR058240">
    <property type="entry name" value="rSAM_sf"/>
</dbReference>
<gene>
    <name evidence="5" type="ORF">CVV64_15725</name>
</gene>